<evidence type="ECO:0000313" key="9">
    <source>
        <dbReference type="Proteomes" id="UP001203104"/>
    </source>
</evidence>
<dbReference type="AlphaFoldDB" id="A0ABD4SWD4"/>
<accession>A0ABD4SWD4</accession>
<evidence type="ECO:0000256" key="1">
    <source>
        <dbReference type="ARBA" id="ARBA00004651"/>
    </source>
</evidence>
<dbReference type="GO" id="GO:0005886">
    <property type="term" value="C:plasma membrane"/>
    <property type="evidence" value="ECO:0007669"/>
    <property type="project" value="UniProtKB-SubCell"/>
</dbReference>
<keyword evidence="3 6" id="KW-0812">Transmembrane</keyword>
<evidence type="ECO:0000256" key="2">
    <source>
        <dbReference type="ARBA" id="ARBA00022475"/>
    </source>
</evidence>
<feature type="transmembrane region" description="Helical" evidence="6">
    <location>
        <begin position="340"/>
        <end position="358"/>
    </location>
</feature>
<keyword evidence="2" id="KW-1003">Cell membrane</keyword>
<dbReference type="Proteomes" id="UP001203104">
    <property type="component" value="Unassembled WGS sequence"/>
</dbReference>
<feature type="domain" description="ComEC/Rec2-related protein" evidence="7">
    <location>
        <begin position="205"/>
        <end position="436"/>
    </location>
</feature>
<dbReference type="EMBL" id="VBRW01000005">
    <property type="protein sequence ID" value="MCI8283410.1"/>
    <property type="molecule type" value="Genomic_DNA"/>
</dbReference>
<evidence type="ECO:0000259" key="7">
    <source>
        <dbReference type="Pfam" id="PF03772"/>
    </source>
</evidence>
<dbReference type="PANTHER" id="PTHR30619:SF7">
    <property type="entry name" value="BETA-LACTAMASE DOMAIN PROTEIN"/>
    <property type="match status" value="1"/>
</dbReference>
<keyword evidence="5 6" id="KW-0472">Membrane</keyword>
<proteinExistence type="predicted"/>
<feature type="transmembrane region" description="Helical" evidence="6">
    <location>
        <begin position="250"/>
        <end position="278"/>
    </location>
</feature>
<feature type="transmembrane region" description="Helical" evidence="6">
    <location>
        <begin position="21"/>
        <end position="38"/>
    </location>
</feature>
<dbReference type="Pfam" id="PF03772">
    <property type="entry name" value="Competence"/>
    <property type="match status" value="1"/>
</dbReference>
<reference evidence="8 9" key="1">
    <citation type="submission" date="2019-05" db="EMBL/GenBank/DDBJ databases">
        <title>Genome sequencing and assembly of Mycoplasma hyopneumoniae strains UFV01 and UFV02.</title>
        <authorList>
            <person name="De Souza L.F."/>
            <person name="Gonzaga N.F."/>
            <person name="Santos M.R."/>
            <person name="Deeney A.S."/>
            <person name="Vidigal P.M.P."/>
            <person name="Moreira M.A.S."/>
            <person name="Fietto J.R.L."/>
            <person name="Bressan G.C."/>
            <person name="Rycroft A.N."/>
            <person name="Silva Junior A."/>
        </authorList>
    </citation>
    <scope>NUCLEOTIDE SEQUENCE [LARGE SCALE GENOMIC DNA]</scope>
    <source>
        <strain evidence="8 9">UFV01</strain>
    </source>
</reference>
<evidence type="ECO:0000256" key="5">
    <source>
        <dbReference type="ARBA" id="ARBA00023136"/>
    </source>
</evidence>
<protein>
    <recommendedName>
        <fullName evidence="7">ComEC/Rec2-related protein domain-containing protein</fullName>
    </recommendedName>
</protein>
<dbReference type="NCBIfam" id="NF045979">
    <property type="entry name" value="ComEC_MAG0480"/>
    <property type="match status" value="1"/>
</dbReference>
<keyword evidence="4 6" id="KW-1133">Transmembrane helix</keyword>
<feature type="transmembrane region" description="Helical" evidence="6">
    <location>
        <begin position="44"/>
        <end position="60"/>
    </location>
</feature>
<name>A0ABD4SWD4_MESHO</name>
<dbReference type="InterPro" id="IPR052159">
    <property type="entry name" value="Competence_DNA_uptake"/>
</dbReference>
<sequence length="460" mass="54146">MKRIGVKIRSWFWNTKEAARKFYSWLAVFLGLIFLILTVDKFNFLWIILLFFLIFFLIILSEFKKILIFMFLAGIFLIIYWLMTPKIDNQALNFEAKVVDKVSFGNFVEYKSNKIFIRGQNQEIGTNLWISGVLSRPRNQSDFDLVTYLKSKGSLLVLDNPKVTVLETSKNIFTKIRNFFKTDGRYSKQLIPMIFLAETPPEANDFRKWLVNLGIYQIFVISGFHINLFKKAIFGVSKAFKIKPFIYKPIFFTFLLFQLFLFNFAVSFLRGFIFWSLIEINKLFLNKKLNKIELLSISGIVILSTNPLIFYSIGFVLTFTISFVILIINQISFSKKWHKFIVQFLFINFFSAAFSAFLNSQYNFIAPLNVALFTPFFTLLYTSLFIFIFNPIIIEWICKSFIQTVEYINDFQFLTWNIRPSLSFLLFSCIISLICFLSLEVTITLSRKKFQQSQNLKILK</sequence>
<dbReference type="PANTHER" id="PTHR30619">
    <property type="entry name" value="DNA INTERNALIZATION/COMPETENCE PROTEIN COMEC/REC2"/>
    <property type="match status" value="1"/>
</dbReference>
<feature type="transmembrane region" description="Helical" evidence="6">
    <location>
        <begin position="209"/>
        <end position="229"/>
    </location>
</feature>
<evidence type="ECO:0000313" key="8">
    <source>
        <dbReference type="EMBL" id="MCI8283410.1"/>
    </source>
</evidence>
<organism evidence="8 9">
    <name type="scientific">Mesomycoplasma hyopneumoniae</name>
    <name type="common">Mycoplasma hyopneumoniae</name>
    <dbReference type="NCBI Taxonomy" id="2099"/>
    <lineage>
        <taxon>Bacteria</taxon>
        <taxon>Bacillati</taxon>
        <taxon>Mycoplasmatota</taxon>
        <taxon>Mycoplasmoidales</taxon>
        <taxon>Metamycoplasmataceae</taxon>
        <taxon>Mesomycoplasma</taxon>
    </lineage>
</organism>
<evidence type="ECO:0000256" key="3">
    <source>
        <dbReference type="ARBA" id="ARBA00022692"/>
    </source>
</evidence>
<feature type="transmembrane region" description="Helical" evidence="6">
    <location>
        <begin position="67"/>
        <end position="83"/>
    </location>
</feature>
<comment type="subcellular location">
    <subcellularLocation>
        <location evidence="1">Cell membrane</location>
        <topology evidence="1">Multi-pass membrane protein</topology>
    </subcellularLocation>
</comment>
<dbReference type="NCBIfam" id="TIGR00360">
    <property type="entry name" value="ComEC_N-term"/>
    <property type="match status" value="1"/>
</dbReference>
<dbReference type="InterPro" id="IPR004477">
    <property type="entry name" value="ComEC_N"/>
</dbReference>
<evidence type="ECO:0000256" key="6">
    <source>
        <dbReference type="SAM" id="Phobius"/>
    </source>
</evidence>
<evidence type="ECO:0000256" key="4">
    <source>
        <dbReference type="ARBA" id="ARBA00022989"/>
    </source>
</evidence>
<gene>
    <name evidence="8" type="ORF">FEF30_02390</name>
</gene>
<feature type="transmembrane region" description="Helical" evidence="6">
    <location>
        <begin position="364"/>
        <end position="389"/>
    </location>
</feature>
<comment type="caution">
    <text evidence="8">The sequence shown here is derived from an EMBL/GenBank/DDBJ whole genome shotgun (WGS) entry which is preliminary data.</text>
</comment>
<feature type="transmembrane region" description="Helical" evidence="6">
    <location>
        <begin position="422"/>
        <end position="445"/>
    </location>
</feature>
<feature type="transmembrane region" description="Helical" evidence="6">
    <location>
        <begin position="308"/>
        <end position="328"/>
    </location>
</feature>